<accession>A0ABZ2U4Q2</accession>
<dbReference type="PROSITE" id="PS51459">
    <property type="entry name" value="FIDO"/>
    <property type="match status" value="1"/>
</dbReference>
<evidence type="ECO:0000259" key="1">
    <source>
        <dbReference type="PROSITE" id="PS51459"/>
    </source>
</evidence>
<dbReference type="EMBL" id="CP136137">
    <property type="protein sequence ID" value="WYY08637.1"/>
    <property type="molecule type" value="Genomic_DNA"/>
</dbReference>
<dbReference type="InterPro" id="IPR003812">
    <property type="entry name" value="Fido"/>
</dbReference>
<proteinExistence type="predicted"/>
<protein>
    <recommendedName>
        <fullName evidence="1">Fido domain-containing protein</fullName>
    </recommendedName>
</protein>
<dbReference type="InterPro" id="IPR036597">
    <property type="entry name" value="Fido-like_dom_sf"/>
</dbReference>
<evidence type="ECO:0000313" key="2">
    <source>
        <dbReference type="EMBL" id="WYY08637.1"/>
    </source>
</evidence>
<reference evidence="2 3" key="1">
    <citation type="journal article" date="2023" name="Virus Evol.">
        <title>Computational host range prediction-The good, the bad, and the ugly.</title>
        <authorList>
            <person name="Howell A.A."/>
            <person name="Versoza C.J."/>
            <person name="Pfeifer S.P."/>
        </authorList>
    </citation>
    <scope>NUCLEOTIDE SEQUENCE [LARGE SCALE GENOMIC DNA]</scope>
    <source>
        <strain evidence="2 3">1610/1b</strain>
    </source>
</reference>
<dbReference type="RefSeq" id="WP_066171385.1">
    <property type="nucleotide sequence ID" value="NZ_CP136137.1"/>
</dbReference>
<organism evidence="2 3">
    <name type="scientific">Gordonia hydrophobica</name>
    <dbReference type="NCBI Taxonomy" id="40516"/>
    <lineage>
        <taxon>Bacteria</taxon>
        <taxon>Bacillati</taxon>
        <taxon>Actinomycetota</taxon>
        <taxon>Actinomycetes</taxon>
        <taxon>Mycobacteriales</taxon>
        <taxon>Gordoniaceae</taxon>
        <taxon>Gordonia</taxon>
    </lineage>
</organism>
<dbReference type="Proteomes" id="UP001479933">
    <property type="component" value="Chromosome"/>
</dbReference>
<dbReference type="Gene3D" id="1.10.3290.10">
    <property type="entry name" value="Fido-like domain"/>
    <property type="match status" value="2"/>
</dbReference>
<sequence>MTEPESTRTFDTLQGEVTYDRLNDLIADPYRVTLDEVLDGSFDDQPLSVDLLRELHRRFVEPVMPGLAGVWRSERVAVGYHEPPHVHPFKDFNGRTVRLFCWFVAVRHFKLPVGHTWVEAGTPEDTAYRAALREFDDHRNPIPMKDFWIANRLQ</sequence>
<feature type="domain" description="Fido" evidence="1">
    <location>
        <begin position="17"/>
        <end position="150"/>
    </location>
</feature>
<dbReference type="SUPFAM" id="SSF140931">
    <property type="entry name" value="Fic-like"/>
    <property type="match status" value="1"/>
</dbReference>
<evidence type="ECO:0000313" key="3">
    <source>
        <dbReference type="Proteomes" id="UP001479933"/>
    </source>
</evidence>
<keyword evidence="3" id="KW-1185">Reference proteome</keyword>
<name>A0ABZ2U4Q2_9ACTN</name>
<gene>
    <name evidence="2" type="ORF">RVF87_06120</name>
</gene>